<dbReference type="Pfam" id="PF06229">
    <property type="entry name" value="FRG1"/>
    <property type="match status" value="1"/>
</dbReference>
<comment type="similarity">
    <text evidence="1">Belongs to the sel-1 family.</text>
</comment>
<dbReference type="EMBL" id="AYSA01000025">
    <property type="protein sequence ID" value="ESZ99055.1"/>
    <property type="molecule type" value="Genomic_DNA"/>
</dbReference>
<feature type="repeat" description="WD" evidence="2">
    <location>
        <begin position="417"/>
        <end position="459"/>
    </location>
</feature>
<dbReference type="OrthoDB" id="27934at2759"/>
<feature type="compositionally biased region" description="Low complexity" evidence="3">
    <location>
        <begin position="1393"/>
        <end position="1405"/>
    </location>
</feature>
<dbReference type="GO" id="GO:0005789">
    <property type="term" value="C:endoplasmic reticulum membrane"/>
    <property type="evidence" value="ECO:0007669"/>
    <property type="project" value="TreeGrafter"/>
</dbReference>
<dbReference type="InterPro" id="IPR050767">
    <property type="entry name" value="Sel1_AlgK"/>
</dbReference>
<dbReference type="HOGENOM" id="CLU_007931_0_0_1"/>
<protein>
    <submittedName>
        <fullName evidence="5">Uncharacterized protein</fullName>
    </submittedName>
</protein>
<dbReference type="FunFam" id="2.80.10.50:FF:000087">
    <property type="entry name" value="Putative frg1-like family protein"/>
    <property type="match status" value="1"/>
</dbReference>
<evidence type="ECO:0000313" key="5">
    <source>
        <dbReference type="EMBL" id="ESZ99055.1"/>
    </source>
</evidence>
<accession>W9CWU3</accession>
<dbReference type="STRING" id="1432307.W9CWU3"/>
<feature type="transmembrane region" description="Helical" evidence="4">
    <location>
        <begin position="1360"/>
        <end position="1379"/>
    </location>
</feature>
<dbReference type="SUPFAM" id="SSF50978">
    <property type="entry name" value="WD40 repeat-like"/>
    <property type="match status" value="1"/>
</dbReference>
<evidence type="ECO:0000256" key="2">
    <source>
        <dbReference type="PROSITE-ProRule" id="PRU00221"/>
    </source>
</evidence>
<evidence type="ECO:0000256" key="4">
    <source>
        <dbReference type="SAM" id="Phobius"/>
    </source>
</evidence>
<dbReference type="Gene3D" id="1.25.40.10">
    <property type="entry name" value="Tetratricopeptide repeat domain"/>
    <property type="match status" value="2"/>
</dbReference>
<dbReference type="PROSITE" id="PS50082">
    <property type="entry name" value="WD_REPEATS_2"/>
    <property type="match status" value="1"/>
</dbReference>
<dbReference type="Pfam" id="PF08238">
    <property type="entry name" value="Sel1"/>
    <property type="match status" value="11"/>
</dbReference>
<keyword evidence="2" id="KW-0853">WD repeat</keyword>
<feature type="region of interest" description="Disordered" evidence="3">
    <location>
        <begin position="1389"/>
        <end position="1432"/>
    </location>
</feature>
<organism evidence="5 6">
    <name type="scientific">Sclerotinia borealis (strain F-4128)</name>
    <dbReference type="NCBI Taxonomy" id="1432307"/>
    <lineage>
        <taxon>Eukaryota</taxon>
        <taxon>Fungi</taxon>
        <taxon>Dikarya</taxon>
        <taxon>Ascomycota</taxon>
        <taxon>Pezizomycotina</taxon>
        <taxon>Leotiomycetes</taxon>
        <taxon>Helotiales</taxon>
        <taxon>Sclerotiniaceae</taxon>
        <taxon>Sclerotinia</taxon>
    </lineage>
</organism>
<keyword evidence="4" id="KW-0472">Membrane</keyword>
<comment type="caution">
    <text evidence="5">The sequence shown here is derived from an EMBL/GenBank/DDBJ whole genome shotgun (WGS) entry which is preliminary data.</text>
</comment>
<feature type="region of interest" description="Disordered" evidence="3">
    <location>
        <begin position="1"/>
        <end position="50"/>
    </location>
</feature>
<feature type="region of interest" description="Disordered" evidence="3">
    <location>
        <begin position="623"/>
        <end position="647"/>
    </location>
</feature>
<gene>
    <name evidence="5" type="ORF">SBOR_0589</name>
</gene>
<dbReference type="GO" id="GO:0036503">
    <property type="term" value="P:ERAD pathway"/>
    <property type="evidence" value="ECO:0007669"/>
    <property type="project" value="TreeGrafter"/>
</dbReference>
<reference evidence="5 6" key="1">
    <citation type="journal article" date="2014" name="Genome Announc.">
        <title>Draft genome sequence of Sclerotinia borealis, a psychrophilic plant pathogenic fungus.</title>
        <authorList>
            <person name="Mardanov A.V."/>
            <person name="Beletsky A.V."/>
            <person name="Kadnikov V.V."/>
            <person name="Ignatov A.N."/>
            <person name="Ravin N.V."/>
        </authorList>
    </citation>
    <scope>NUCLEOTIDE SEQUENCE [LARGE SCALE GENOMIC DNA]</scope>
    <source>
        <strain evidence="6">F-4157</strain>
    </source>
</reference>
<dbReference type="SUPFAM" id="SSF81901">
    <property type="entry name" value="HCP-like"/>
    <property type="match status" value="3"/>
</dbReference>
<dbReference type="PROSITE" id="PS50294">
    <property type="entry name" value="WD_REPEATS_REGION"/>
    <property type="match status" value="1"/>
</dbReference>
<evidence type="ECO:0000313" key="6">
    <source>
        <dbReference type="Proteomes" id="UP000019487"/>
    </source>
</evidence>
<dbReference type="InterPro" id="IPR011990">
    <property type="entry name" value="TPR-like_helical_dom_sf"/>
</dbReference>
<dbReference type="Gene3D" id="2.130.10.10">
    <property type="entry name" value="YVTN repeat-like/Quinoprotein amine dehydrogenase"/>
    <property type="match status" value="1"/>
</dbReference>
<dbReference type="InterPro" id="IPR015943">
    <property type="entry name" value="WD40/YVTN_repeat-like_dom_sf"/>
</dbReference>
<keyword evidence="4" id="KW-0812">Transmembrane</keyword>
<proteinExistence type="inferred from homology"/>
<evidence type="ECO:0000256" key="1">
    <source>
        <dbReference type="ARBA" id="ARBA00038101"/>
    </source>
</evidence>
<evidence type="ECO:0000256" key="3">
    <source>
        <dbReference type="SAM" id="MobiDB-lite"/>
    </source>
</evidence>
<dbReference type="InterPro" id="IPR036322">
    <property type="entry name" value="WD40_repeat_dom_sf"/>
</dbReference>
<dbReference type="Proteomes" id="UP000019487">
    <property type="component" value="Unassembled WGS sequence"/>
</dbReference>
<dbReference type="Gene3D" id="2.80.10.50">
    <property type="match status" value="1"/>
</dbReference>
<sequence length="1432" mass="156886">MVKPLSFKGDKKTKKRKRVDTAEKFGDSEASTSTSQAIAKSQEEDIAPDDDSWVTAETAGDVVGPVVFVLPSDPPSCIACDTIGKVFASGLENLIENNPTTAEPHDVRQVWVANKVAGTETYSFKGHHGKYLSCDKFGILSANTEAVSPLESFLAIPTADTPGTFQIQTLRDTFLTMKPIASAKENALPEIRGDAESINFNTTIRIRLQARFKPKLKASKEEKAIQKISRKELEDAVGRRLDDDEVRKLKRARREGDYHEALLLIKVKNKHDKFFASDIFEAQGSKPAYIYDIVSVAAGLASISSDDCLRLLDPTALNGQPLNTIKKVNSDVTCLKTIGNSDSSIVVTAGRDGKVCLIDPRTGGKVGEVKSDQGAPILSLACSNTNGIAAGTELTNHEAAISIWDARSLATPAVQYVESHSDDVTELQFHPTQQSLLLSGSTDGLVNIYNITISDEEEALHQTINHGHSINHANFLSDTDIFALSHDEQFSMYELVTNPEEGVEEPAPVVYGDMRENLGGEYVTNVLCRPDGGAVLGIGSHSKNDFDLVQLKKGKPWVFAPETKVTLSGAHGSEIVRSFCFLDSHRAVLTAGEDGKIKSWRVFWQFIFPISYAQVHEELGTSLTAEGSPKPSIQAQPSAAQESHRAPPIRNTAEHELVDQAIHFLQRYERSNPRSSSNPSGIVKTVTQYVVASLPRLVQGPPSDGESTSHQQAPGLVAEAVQILEQAAHVNNSDAIYLLAQMNFYGNYSYPKDYSEAFRRYHQLASLDGNSSAQYMIGFMYATGIGGAVEQDQAKSLLYHTFAAEAGSTRSAMTLAFRHHSGIGLSRNCDTGIKYYKKVADKAIEWHRSGPPGGMAYVQDSFQLAENDGGVYGEGASFSSAGNNANRGGPNSDTHAALDDVLEYLDLMSRKGDFKATFSLGRIHYDGQKGLPRNLKSAKWYFTKVAKLYWTRNGKIIENDKPQLDKIAAKSAGYLGRMYLRGESVDQSYEKAQTWFERGIKNGDSGSQYGMGLMYLHGLGVPKNSVLAQQYFKASADQDYAPAQVNLGAMYLDQGTDNDIKVANRYFELAARYGNIEAYYYLAELIDQGVGRDRSCSLATAYYKNVAEKAEPLLTSFAEANNAYEQGNAELALVGYMHAAEQGYEKAQSNVAYILDEQKSKLAIPSWLTLVSSSRPKLLQNAALALLYWTRAAKQANIDALVKMGDYYLNGIGTKPDLEKAAACYTAASEFPQSAQALYNLGWMHENGVGLDQDFHLAKRYYDHALETNEEAYLPVTLSLLKLRIRSAWNSFTHGKVNSIIDEPAPRKQWSLGEWISNFLQDDHPYYADYDADDAYGSVHDPMPGGDTDGLYDDILDDGLVESLLIIGLAAALVFLIVYRQQRQEAHRRDEGAAANAQQNAQPANGEVPNRGLFPQPGDANLNDWVAGGVGH</sequence>
<keyword evidence="6" id="KW-1185">Reference proteome</keyword>
<dbReference type="InterPro" id="IPR001680">
    <property type="entry name" value="WD40_rpt"/>
</dbReference>
<dbReference type="PANTHER" id="PTHR11102">
    <property type="entry name" value="SEL-1-LIKE PROTEIN"/>
    <property type="match status" value="1"/>
</dbReference>
<keyword evidence="4" id="KW-1133">Transmembrane helix</keyword>
<dbReference type="CDD" id="cd23339">
    <property type="entry name" value="beta-trefoil_FSCN_fungal_FRG1-like"/>
    <property type="match status" value="1"/>
</dbReference>
<feature type="compositionally biased region" description="Polar residues" evidence="3">
    <location>
        <begin position="29"/>
        <end position="39"/>
    </location>
</feature>
<feature type="compositionally biased region" description="Polar residues" evidence="3">
    <location>
        <begin position="623"/>
        <end position="641"/>
    </location>
</feature>
<dbReference type="InterPro" id="IPR010414">
    <property type="entry name" value="FRG1"/>
</dbReference>
<dbReference type="SMART" id="SM00320">
    <property type="entry name" value="WD40"/>
    <property type="match status" value="5"/>
</dbReference>
<dbReference type="Pfam" id="PF00400">
    <property type="entry name" value="WD40"/>
    <property type="match status" value="3"/>
</dbReference>
<name>W9CWU3_SCLBF</name>
<dbReference type="SMART" id="SM00671">
    <property type="entry name" value="SEL1"/>
    <property type="match status" value="10"/>
</dbReference>
<dbReference type="PANTHER" id="PTHR11102:SF147">
    <property type="entry name" value="SEL1L ADAPTOR SUBUNIT OF ERAD E3 UBIQUITIN LIGASE"/>
    <property type="match status" value="1"/>
</dbReference>
<dbReference type="InterPro" id="IPR006597">
    <property type="entry name" value="Sel1-like"/>
</dbReference>